<gene>
    <name evidence="1" type="ordered locus">CAP2UW1_2950</name>
</gene>
<organism evidence="1">
    <name type="scientific">Accumulibacter regalis</name>
    <dbReference type="NCBI Taxonomy" id="522306"/>
    <lineage>
        <taxon>Bacteria</taxon>
        <taxon>Pseudomonadati</taxon>
        <taxon>Pseudomonadota</taxon>
        <taxon>Betaproteobacteria</taxon>
        <taxon>Candidatus Accumulibacter</taxon>
    </lineage>
</organism>
<dbReference type="KEGG" id="app:CAP2UW1_2950"/>
<proteinExistence type="predicted"/>
<dbReference type="InterPro" id="IPR011042">
    <property type="entry name" value="6-blade_b-propeller_TolB-like"/>
</dbReference>
<dbReference type="STRING" id="522306.CAP2UW1_2950"/>
<evidence type="ECO:0000313" key="1">
    <source>
        <dbReference type="EMBL" id="ACV36228.1"/>
    </source>
</evidence>
<accession>C7RU64</accession>
<reference evidence="1" key="2">
    <citation type="submission" date="2009-09" db="EMBL/GenBank/DDBJ databases">
        <title>Complete sequence of chromosome of Candidatus Accumulibacter phosphatis clade IIA str. UW-1.</title>
        <authorList>
            <consortium name="US DOE Joint Genome Institute"/>
            <person name="Martin H.G."/>
            <person name="Ivanova N."/>
            <person name="Kunin V."/>
            <person name="Warnecke F."/>
            <person name="Barry K."/>
            <person name="He S."/>
            <person name="Salamov A."/>
            <person name="Szeto E."/>
            <person name="Dalin E."/>
            <person name="Pangilinan J.L."/>
            <person name="Lapidus A."/>
            <person name="Lowry S."/>
            <person name="Kyrpides N.C."/>
            <person name="McMahon K.D."/>
            <person name="Hugenholtz P."/>
        </authorList>
    </citation>
    <scope>NUCLEOTIDE SEQUENCE [LARGE SCALE GENOMIC DNA]</scope>
    <source>
        <strain evidence="1">UW-1</strain>
    </source>
</reference>
<sequence length="91" mass="9702">MSEIPKGMPYVLQLSDRAPSHVARILLPAADLAADMPPLSRARPQAVYDDDGAEIPACSVAAPYAVQGERRFIVGSCFADRAIVCRVTTAC</sequence>
<dbReference type="HOGENOM" id="CLU_2420230_0_0_4"/>
<name>C7RU64_ACCRE</name>
<protein>
    <submittedName>
        <fullName evidence="1">Uncharacterized protein</fullName>
    </submittedName>
</protein>
<reference evidence="1" key="1">
    <citation type="submission" date="2009-08" db="EMBL/GenBank/DDBJ databases">
        <authorList>
            <consortium name="US DOE Joint Genome Institute"/>
            <person name="Lucas S."/>
            <person name="Copeland A."/>
            <person name="Lapidus A."/>
            <person name="Glavina del Rio T."/>
            <person name="Dalin E."/>
            <person name="Tice H."/>
            <person name="Bruce D."/>
            <person name="Barry K."/>
            <person name="Pitluck S."/>
            <person name="Lowry S."/>
            <person name="Larimer F."/>
            <person name="Land M."/>
            <person name="Hauser L."/>
            <person name="Kyrpides N."/>
            <person name="Ivanova N."/>
            <person name="McMahon K.D."/>
            <person name="Hugenholtz P."/>
        </authorList>
    </citation>
    <scope>NUCLEOTIDE SEQUENCE</scope>
    <source>
        <strain evidence="1">UW-1</strain>
    </source>
</reference>
<dbReference type="EMBL" id="CP001715">
    <property type="protein sequence ID" value="ACV36228.1"/>
    <property type="molecule type" value="Genomic_DNA"/>
</dbReference>
<dbReference type="AlphaFoldDB" id="C7RU64"/>
<dbReference type="Gene3D" id="2.120.10.30">
    <property type="entry name" value="TolB, C-terminal domain"/>
    <property type="match status" value="1"/>
</dbReference>